<dbReference type="EMBL" id="UGQM01000001">
    <property type="protein sequence ID" value="STZ42793.1"/>
    <property type="molecule type" value="Genomic_DNA"/>
</dbReference>
<feature type="region of interest" description="Disordered" evidence="7">
    <location>
        <begin position="85"/>
        <end position="122"/>
    </location>
</feature>
<evidence type="ECO:0000256" key="3">
    <source>
        <dbReference type="ARBA" id="ARBA00022475"/>
    </source>
</evidence>
<dbReference type="Pfam" id="PF07681">
    <property type="entry name" value="DoxX"/>
    <property type="match status" value="1"/>
</dbReference>
<dbReference type="AlphaFoldDB" id="A0A378SJB8"/>
<name>A0A378SJB8_9MYCO</name>
<evidence type="ECO:0000256" key="4">
    <source>
        <dbReference type="ARBA" id="ARBA00022692"/>
    </source>
</evidence>
<accession>A0A378SJB8</accession>
<keyword evidence="3" id="KW-1003">Cell membrane</keyword>
<keyword evidence="6 8" id="KW-0472">Membrane</keyword>
<protein>
    <submittedName>
        <fullName evidence="9">DoxX family protein</fullName>
    </submittedName>
</protein>
<feature type="transmembrane region" description="Helical" evidence="8">
    <location>
        <begin position="269"/>
        <end position="290"/>
    </location>
</feature>
<dbReference type="GO" id="GO:0005886">
    <property type="term" value="C:plasma membrane"/>
    <property type="evidence" value="ECO:0007669"/>
    <property type="project" value="UniProtKB-SubCell"/>
</dbReference>
<evidence type="ECO:0000313" key="10">
    <source>
        <dbReference type="Proteomes" id="UP000254291"/>
    </source>
</evidence>
<feature type="region of interest" description="Disordered" evidence="7">
    <location>
        <begin position="1"/>
        <end position="63"/>
    </location>
</feature>
<dbReference type="InterPro" id="IPR051907">
    <property type="entry name" value="DoxX-like_oxidoreductase"/>
</dbReference>
<feature type="transmembrane region" description="Helical" evidence="8">
    <location>
        <begin position="237"/>
        <end position="257"/>
    </location>
</feature>
<evidence type="ECO:0000256" key="7">
    <source>
        <dbReference type="SAM" id="MobiDB-lite"/>
    </source>
</evidence>
<reference evidence="9 10" key="1">
    <citation type="submission" date="2018-06" db="EMBL/GenBank/DDBJ databases">
        <authorList>
            <consortium name="Pathogen Informatics"/>
            <person name="Doyle S."/>
        </authorList>
    </citation>
    <scope>NUCLEOTIDE SEQUENCE [LARGE SCALE GENOMIC DNA]</scope>
    <source>
        <strain evidence="9 10">NCTC10742</strain>
    </source>
</reference>
<evidence type="ECO:0000256" key="8">
    <source>
        <dbReference type="SAM" id="Phobius"/>
    </source>
</evidence>
<dbReference type="PANTHER" id="PTHR33452:SF1">
    <property type="entry name" value="INNER MEMBRANE PROTEIN YPHA-RELATED"/>
    <property type="match status" value="1"/>
</dbReference>
<sequence length="297" mass="30555">MLNAPSEFPARDRSALTLAVVTSPLDPRPWQRPDDSAGRPASASLVDPEDDLPSANYGGDFETTAIPRYDSAKPAEAQQPFALLNDPEPLPYVQPSTGLAPGAYGSAAAPTEVGVDPDRHSGDRRGTQDLGLLLLRVAVGALLIGHGLQKVFGLWGGPGLGGFRDQLTDVGFRNADILSYVAAGGQIAAGVLLVLGLFTPIAAAGALGYLVTATLAEATLAHNDARLSSFLTDGHEYQIVLLVAVAAIILVGPGRYGLDAGRGWARRPFVGSIAALILGAGAGVAIWVLLNGANPLG</sequence>
<evidence type="ECO:0000256" key="6">
    <source>
        <dbReference type="ARBA" id="ARBA00023136"/>
    </source>
</evidence>
<evidence type="ECO:0000256" key="1">
    <source>
        <dbReference type="ARBA" id="ARBA00004651"/>
    </source>
</evidence>
<gene>
    <name evidence="9" type="ORF">NCTC10742_02007</name>
</gene>
<keyword evidence="4 8" id="KW-0812">Transmembrane</keyword>
<evidence type="ECO:0000256" key="5">
    <source>
        <dbReference type="ARBA" id="ARBA00022989"/>
    </source>
</evidence>
<comment type="similarity">
    <text evidence="2">Belongs to the DoxX family.</text>
</comment>
<evidence type="ECO:0000313" key="9">
    <source>
        <dbReference type="EMBL" id="STZ42793.1"/>
    </source>
</evidence>
<proteinExistence type="inferred from homology"/>
<dbReference type="InterPro" id="IPR032808">
    <property type="entry name" value="DoxX"/>
</dbReference>
<keyword evidence="5 8" id="KW-1133">Transmembrane helix</keyword>
<organism evidence="9 10">
    <name type="scientific">Mycolicibacterium gilvum</name>
    <dbReference type="NCBI Taxonomy" id="1804"/>
    <lineage>
        <taxon>Bacteria</taxon>
        <taxon>Bacillati</taxon>
        <taxon>Actinomycetota</taxon>
        <taxon>Actinomycetes</taxon>
        <taxon>Mycobacteriales</taxon>
        <taxon>Mycobacteriaceae</taxon>
        <taxon>Mycolicibacterium</taxon>
    </lineage>
</organism>
<comment type="subcellular location">
    <subcellularLocation>
        <location evidence="1">Cell membrane</location>
        <topology evidence="1">Multi-pass membrane protein</topology>
    </subcellularLocation>
</comment>
<dbReference type="Proteomes" id="UP000254291">
    <property type="component" value="Unassembled WGS sequence"/>
</dbReference>
<dbReference type="PANTHER" id="PTHR33452">
    <property type="entry name" value="OXIDOREDUCTASE CATD-RELATED"/>
    <property type="match status" value="1"/>
</dbReference>
<evidence type="ECO:0000256" key="2">
    <source>
        <dbReference type="ARBA" id="ARBA00006679"/>
    </source>
</evidence>